<accession>A0ABX3HCZ4</accession>
<keyword evidence="2" id="KW-0067">ATP-binding</keyword>
<evidence type="ECO:0000313" key="3">
    <source>
        <dbReference type="Proteomes" id="UP000187412"/>
    </source>
</evidence>
<evidence type="ECO:0000256" key="1">
    <source>
        <dbReference type="SAM" id="MobiDB-lite"/>
    </source>
</evidence>
<proteinExistence type="predicted"/>
<dbReference type="EMBL" id="MPTB01000012">
    <property type="protein sequence ID" value="OMD48358.1"/>
    <property type="molecule type" value="Genomic_DNA"/>
</dbReference>
<dbReference type="GO" id="GO:0004386">
    <property type="term" value="F:helicase activity"/>
    <property type="evidence" value="ECO:0007669"/>
    <property type="project" value="UniProtKB-KW"/>
</dbReference>
<dbReference type="Proteomes" id="UP000187412">
    <property type="component" value="Unassembled WGS sequence"/>
</dbReference>
<organism evidence="2 3">
    <name type="scientific">Paenibacillus borealis</name>
    <dbReference type="NCBI Taxonomy" id="160799"/>
    <lineage>
        <taxon>Bacteria</taxon>
        <taxon>Bacillati</taxon>
        <taxon>Bacillota</taxon>
        <taxon>Bacilli</taxon>
        <taxon>Bacillales</taxon>
        <taxon>Paenibacillaceae</taxon>
        <taxon>Paenibacillus</taxon>
    </lineage>
</organism>
<protein>
    <submittedName>
        <fullName evidence="2">DNA and RNA helicase</fullName>
    </submittedName>
</protein>
<reference evidence="2 3" key="1">
    <citation type="submission" date="2016-10" db="EMBL/GenBank/DDBJ databases">
        <title>Paenibacillus species isolates.</title>
        <authorList>
            <person name="Beno S.M."/>
        </authorList>
    </citation>
    <scope>NUCLEOTIDE SEQUENCE [LARGE SCALE GENOMIC DNA]</scope>
    <source>
        <strain evidence="2 3">FSL H7-0744</strain>
    </source>
</reference>
<keyword evidence="3" id="KW-1185">Reference proteome</keyword>
<name>A0ABX3HCZ4_PAEBO</name>
<comment type="caution">
    <text evidence="2">The sequence shown here is derived from an EMBL/GenBank/DDBJ whole genome shotgun (WGS) entry which is preliminary data.</text>
</comment>
<gene>
    <name evidence="2" type="ORF">BSK56_11280</name>
</gene>
<evidence type="ECO:0000313" key="2">
    <source>
        <dbReference type="EMBL" id="OMD48358.1"/>
    </source>
</evidence>
<keyword evidence="2" id="KW-0378">Hydrolase</keyword>
<dbReference type="RefSeq" id="WP_076110611.1">
    <property type="nucleotide sequence ID" value="NZ_MPTB01000012.1"/>
</dbReference>
<keyword evidence="2" id="KW-0547">Nucleotide-binding</keyword>
<keyword evidence="2" id="KW-0347">Helicase</keyword>
<feature type="region of interest" description="Disordered" evidence="1">
    <location>
        <begin position="239"/>
        <end position="258"/>
    </location>
</feature>
<sequence>MFTYTYPEFHKGRILKTRMLEDLRDFPRQFWELYYRDYADGIVSGAEVEVHAERLSVSPGILLHERRLYMMTEPAEIAYKATGQETVLKLRFTELETGHDLSLGQTSLALEDAASGSGSHEMELARFKLKEGARLRKDYQSFADLATEYNTLQVLQVPYAAPGASTLPPAVLQDYAQRLMRTGTPDPHDVMFGMLCMNEGVIARSVILHYIASRLGQEYRDYPSLQIHRYLDRILTNARGGQGHKGQAHGGMQRMLVE</sequence>